<dbReference type="NCBIfam" id="NF038083">
    <property type="entry name" value="CU044_5270_fam"/>
    <property type="match status" value="1"/>
</dbReference>
<dbReference type="EMBL" id="BNAR01000001">
    <property type="protein sequence ID" value="GHH27696.1"/>
    <property type="molecule type" value="Genomic_DNA"/>
</dbReference>
<dbReference type="Proteomes" id="UP000605568">
    <property type="component" value="Unassembled WGS sequence"/>
</dbReference>
<proteinExistence type="predicted"/>
<keyword evidence="1" id="KW-1133">Transmembrane helix</keyword>
<reference evidence="3" key="1">
    <citation type="journal article" date="2019" name="Int. J. Syst. Evol. Microbiol.">
        <title>The Global Catalogue of Microorganisms (GCM) 10K type strain sequencing project: providing services to taxonomists for standard genome sequencing and annotation.</title>
        <authorList>
            <consortium name="The Broad Institute Genomics Platform"/>
            <consortium name="The Broad Institute Genome Sequencing Center for Infectious Disease"/>
            <person name="Wu L."/>
            <person name="Ma J."/>
        </authorList>
    </citation>
    <scope>NUCLEOTIDE SEQUENCE [LARGE SCALE GENOMIC DNA]</scope>
    <source>
        <strain evidence="3">CGMCC 4.7367</strain>
    </source>
</reference>
<keyword evidence="1" id="KW-0812">Transmembrane</keyword>
<feature type="transmembrane region" description="Helical" evidence="1">
    <location>
        <begin position="42"/>
        <end position="62"/>
    </location>
</feature>
<evidence type="ECO:0000256" key="1">
    <source>
        <dbReference type="SAM" id="Phobius"/>
    </source>
</evidence>
<accession>A0ABQ3LW01</accession>
<gene>
    <name evidence="2" type="ORF">GCM10017774_00660</name>
</gene>
<dbReference type="RefSeq" id="WP_191295410.1">
    <property type="nucleotide sequence ID" value="NZ_BNAR01000001.1"/>
</dbReference>
<sequence length="293" mass="31140">MDDLQLVRELDDTPLKSADQLAAARAQLVAGIKPRRRGRAGVIAVATIAVAAAAAAVVVTVLPSGSPDEPRQDATPTGSTAPVDTAVQLLNHAAAAARSKPDEVPRPDQFYYVRNGEWEGWLSVDGTRDGRISTSRADEPVTTPGCVNGTRKVLDKYDKPTGATEKCTPVRAYRDDLPTTADDVLRLLKGEDKGRPVNSYGKDVLAMVSFSYLPGPQRAALFDAATQVPGLTVVEDVSSGRPGIGISWPVPEGSAPWAEPVVMVFDKDTYEYLGTKNSPQDAAGFVDQVGDRV</sequence>
<organism evidence="2 3">
    <name type="scientific">Lentzea cavernae</name>
    <dbReference type="NCBI Taxonomy" id="2020703"/>
    <lineage>
        <taxon>Bacteria</taxon>
        <taxon>Bacillati</taxon>
        <taxon>Actinomycetota</taxon>
        <taxon>Actinomycetes</taxon>
        <taxon>Pseudonocardiales</taxon>
        <taxon>Pseudonocardiaceae</taxon>
        <taxon>Lentzea</taxon>
    </lineage>
</organism>
<name>A0ABQ3LW01_9PSEU</name>
<dbReference type="InterPro" id="IPR047789">
    <property type="entry name" value="CU044_5270-like"/>
</dbReference>
<evidence type="ECO:0000313" key="2">
    <source>
        <dbReference type="EMBL" id="GHH27696.1"/>
    </source>
</evidence>
<evidence type="ECO:0000313" key="3">
    <source>
        <dbReference type="Proteomes" id="UP000605568"/>
    </source>
</evidence>
<keyword evidence="3" id="KW-1185">Reference proteome</keyword>
<protein>
    <submittedName>
        <fullName evidence="2">Uncharacterized protein</fullName>
    </submittedName>
</protein>
<keyword evidence="1" id="KW-0472">Membrane</keyword>
<comment type="caution">
    <text evidence="2">The sequence shown here is derived from an EMBL/GenBank/DDBJ whole genome shotgun (WGS) entry which is preliminary data.</text>
</comment>